<name>A0A6J5T0S7_9CAUD</name>
<protein>
    <submittedName>
        <fullName evidence="1">Uncharacterized protein</fullName>
    </submittedName>
</protein>
<gene>
    <name evidence="1" type="ORF">UFOVP1636_140</name>
</gene>
<reference evidence="1" key="1">
    <citation type="submission" date="2020-05" db="EMBL/GenBank/DDBJ databases">
        <authorList>
            <person name="Chiriac C."/>
            <person name="Salcher M."/>
            <person name="Ghai R."/>
            <person name="Kavagutti S V."/>
        </authorList>
    </citation>
    <scope>NUCLEOTIDE SEQUENCE</scope>
</reference>
<sequence length="138" mass="16399">MKKWKISPQYKNKIIEQQYWYKGSLTISRRETFEYSEFVCWNHTMPDMNLVNIDGIELTKGTEYSWSLLTLIPKASGSVATWLFPSQVDSEEQTKIKNLIGIDIYKSLDESEWVFDRSEYWFHNLLKIEEIEESQDGN</sequence>
<accession>A0A6J5T0S7</accession>
<proteinExistence type="predicted"/>
<dbReference type="EMBL" id="LR797503">
    <property type="protein sequence ID" value="CAB4221109.1"/>
    <property type="molecule type" value="Genomic_DNA"/>
</dbReference>
<organism evidence="1">
    <name type="scientific">uncultured Caudovirales phage</name>
    <dbReference type="NCBI Taxonomy" id="2100421"/>
    <lineage>
        <taxon>Viruses</taxon>
        <taxon>Duplodnaviria</taxon>
        <taxon>Heunggongvirae</taxon>
        <taxon>Uroviricota</taxon>
        <taxon>Caudoviricetes</taxon>
        <taxon>Peduoviridae</taxon>
        <taxon>Maltschvirus</taxon>
        <taxon>Maltschvirus maltsch</taxon>
    </lineage>
</organism>
<evidence type="ECO:0000313" key="1">
    <source>
        <dbReference type="EMBL" id="CAB4221109.1"/>
    </source>
</evidence>